<evidence type="ECO:0000313" key="13">
    <source>
        <dbReference type="Proteomes" id="UP000635565"/>
    </source>
</evidence>
<evidence type="ECO:0000259" key="10">
    <source>
        <dbReference type="Pfam" id="PF02770"/>
    </source>
</evidence>
<proteinExistence type="inferred from homology"/>
<evidence type="ECO:0000256" key="8">
    <source>
        <dbReference type="SAM" id="MobiDB-lite"/>
    </source>
</evidence>
<dbReference type="InterPro" id="IPR036250">
    <property type="entry name" value="AcylCo_DH-like_C"/>
</dbReference>
<feature type="domain" description="Acyl-CoA oxidase/dehydrogenase middle" evidence="10">
    <location>
        <begin position="128"/>
        <end position="229"/>
    </location>
</feature>
<comment type="similarity">
    <text evidence="2 7">Belongs to the acyl-CoA dehydrogenase family.</text>
</comment>
<evidence type="ECO:0000256" key="1">
    <source>
        <dbReference type="ARBA" id="ARBA00001974"/>
    </source>
</evidence>
<accession>A0ABQ3VI06</accession>
<protein>
    <submittedName>
        <fullName evidence="12">Acyl-CoA dehydrogenase</fullName>
    </submittedName>
</protein>
<dbReference type="PANTHER" id="PTHR48083">
    <property type="entry name" value="MEDIUM-CHAIN SPECIFIC ACYL-COA DEHYDROGENASE, MITOCHONDRIAL-RELATED"/>
    <property type="match status" value="1"/>
</dbReference>
<dbReference type="InterPro" id="IPR009075">
    <property type="entry name" value="AcylCo_DH/oxidase_C"/>
</dbReference>
<keyword evidence="5 7" id="KW-0274">FAD</keyword>
<keyword evidence="6 7" id="KW-0560">Oxidoreductase</keyword>
<dbReference type="InterPro" id="IPR009100">
    <property type="entry name" value="AcylCoA_DH/oxidase_NM_dom_sf"/>
</dbReference>
<comment type="subunit">
    <text evidence="3">Homodimer.</text>
</comment>
<feature type="domain" description="Acyl-CoA dehydrogenase/oxidase C-terminal" evidence="9">
    <location>
        <begin position="242"/>
        <end position="391"/>
    </location>
</feature>
<evidence type="ECO:0000256" key="5">
    <source>
        <dbReference type="ARBA" id="ARBA00022827"/>
    </source>
</evidence>
<evidence type="ECO:0000256" key="3">
    <source>
        <dbReference type="ARBA" id="ARBA00011738"/>
    </source>
</evidence>
<evidence type="ECO:0000259" key="9">
    <source>
        <dbReference type="Pfam" id="PF00441"/>
    </source>
</evidence>
<keyword evidence="13" id="KW-1185">Reference proteome</keyword>
<evidence type="ECO:0000259" key="11">
    <source>
        <dbReference type="Pfam" id="PF02771"/>
    </source>
</evidence>
<dbReference type="EMBL" id="BNJJ01000008">
    <property type="protein sequence ID" value="GHO85324.1"/>
    <property type="molecule type" value="Genomic_DNA"/>
</dbReference>
<feature type="domain" description="Acyl-CoA dehydrogenase/oxidase N-terminal" evidence="11">
    <location>
        <begin position="11"/>
        <end position="124"/>
    </location>
</feature>
<evidence type="ECO:0000256" key="6">
    <source>
        <dbReference type="ARBA" id="ARBA00023002"/>
    </source>
</evidence>
<feature type="region of interest" description="Disordered" evidence="8">
    <location>
        <begin position="405"/>
        <end position="430"/>
    </location>
</feature>
<dbReference type="InterPro" id="IPR046373">
    <property type="entry name" value="Acyl-CoA_Oxase/DH_mid-dom_sf"/>
</dbReference>
<dbReference type="SUPFAM" id="SSF47203">
    <property type="entry name" value="Acyl-CoA dehydrogenase C-terminal domain-like"/>
    <property type="match status" value="1"/>
</dbReference>
<sequence>MIDFSLSPSLLELKKRTASFVREHVIPEERYLNEHTGLPAEKLTALRRKAREARLYAPHVDEEWGGMGLSMREMSIVFEEAGHSLLGPLALNCSAPDEGNMHLLEMVATEEQKERYLRPLVAGDIHSCFAMTEPPPGAGTDPASLRTFATRRGSEWVINGNKWYITGAAGAAFAICMARTDDGAEQGGHQPRASMFLIDADNPGFQIVREIPSLDANFVGGHCEIALRDCVVPEEAVLGAVGEGFRYAQMRLAPARLTHCMRWLGVAQRSLDIAAQYANTRESFGQTLGKHQMVAEMLADSATEIHAARLMIWHAAWVLDTGGKAKYETSMAKTYVSEVVNRVVDRALQICGSHGVSMDLPLALFYRSVRPFRIYDGPSEIHRSVIARQVLKEAALLATGDEAAREGQAYPQETAASSVEPKLDYQGGEQ</sequence>
<dbReference type="InterPro" id="IPR006091">
    <property type="entry name" value="Acyl-CoA_Oxase/DH_mid-dom"/>
</dbReference>
<comment type="caution">
    <text evidence="12">The sequence shown here is derived from an EMBL/GenBank/DDBJ whole genome shotgun (WGS) entry which is preliminary data.</text>
</comment>
<keyword evidence="4 7" id="KW-0285">Flavoprotein</keyword>
<evidence type="ECO:0000256" key="7">
    <source>
        <dbReference type="RuleBase" id="RU362125"/>
    </source>
</evidence>
<dbReference type="Gene3D" id="1.10.540.10">
    <property type="entry name" value="Acyl-CoA dehydrogenase/oxidase, N-terminal domain"/>
    <property type="match status" value="1"/>
</dbReference>
<dbReference type="InterPro" id="IPR050741">
    <property type="entry name" value="Acyl-CoA_dehydrogenase"/>
</dbReference>
<reference evidence="12 13" key="1">
    <citation type="journal article" date="2021" name="Int. J. Syst. Evol. Microbiol.">
        <title>Reticulibacter mediterranei gen. nov., sp. nov., within the new family Reticulibacteraceae fam. nov., and Ktedonospora formicarum gen. nov., sp. nov., Ktedonobacter robiniae sp. nov., Dictyobacter formicarum sp. nov. and Dictyobacter arantiisoli sp. nov., belonging to the class Ktedonobacteria.</title>
        <authorList>
            <person name="Yabe S."/>
            <person name="Zheng Y."/>
            <person name="Wang C.M."/>
            <person name="Sakai Y."/>
            <person name="Abe K."/>
            <person name="Yokota A."/>
            <person name="Donadio S."/>
            <person name="Cavaletti L."/>
            <person name="Monciardini P."/>
        </authorList>
    </citation>
    <scope>NUCLEOTIDE SEQUENCE [LARGE SCALE GENOMIC DNA]</scope>
    <source>
        <strain evidence="12 13">SOSP1-9</strain>
    </source>
</reference>
<dbReference type="Proteomes" id="UP000635565">
    <property type="component" value="Unassembled WGS sequence"/>
</dbReference>
<evidence type="ECO:0000256" key="4">
    <source>
        <dbReference type="ARBA" id="ARBA00022630"/>
    </source>
</evidence>
<comment type="cofactor">
    <cofactor evidence="1 7">
        <name>FAD</name>
        <dbReference type="ChEBI" id="CHEBI:57692"/>
    </cofactor>
</comment>
<gene>
    <name evidence="12" type="ORF">KSZ_33300</name>
</gene>
<dbReference type="PANTHER" id="PTHR48083:SF13">
    <property type="entry name" value="ACYL-COA DEHYDROGENASE FAMILY MEMBER 11"/>
    <property type="match status" value="1"/>
</dbReference>
<dbReference type="RefSeq" id="WP_201362978.1">
    <property type="nucleotide sequence ID" value="NZ_BNJJ01000008.1"/>
</dbReference>
<dbReference type="Pfam" id="PF00441">
    <property type="entry name" value="Acyl-CoA_dh_1"/>
    <property type="match status" value="1"/>
</dbReference>
<dbReference type="InterPro" id="IPR037069">
    <property type="entry name" value="AcylCoA_DH/ox_N_sf"/>
</dbReference>
<dbReference type="Gene3D" id="2.40.110.10">
    <property type="entry name" value="Butyryl-CoA Dehydrogenase, subunit A, domain 2"/>
    <property type="match status" value="1"/>
</dbReference>
<dbReference type="Pfam" id="PF02770">
    <property type="entry name" value="Acyl-CoA_dh_M"/>
    <property type="match status" value="1"/>
</dbReference>
<dbReference type="InterPro" id="IPR013786">
    <property type="entry name" value="AcylCoA_DH/ox_N"/>
</dbReference>
<evidence type="ECO:0000313" key="12">
    <source>
        <dbReference type="EMBL" id="GHO85324.1"/>
    </source>
</evidence>
<evidence type="ECO:0000256" key="2">
    <source>
        <dbReference type="ARBA" id="ARBA00009347"/>
    </source>
</evidence>
<name>A0ABQ3VI06_9CHLR</name>
<dbReference type="Pfam" id="PF02771">
    <property type="entry name" value="Acyl-CoA_dh_N"/>
    <property type="match status" value="1"/>
</dbReference>
<dbReference type="SUPFAM" id="SSF56645">
    <property type="entry name" value="Acyl-CoA dehydrogenase NM domain-like"/>
    <property type="match status" value="1"/>
</dbReference>
<dbReference type="Gene3D" id="1.20.140.10">
    <property type="entry name" value="Butyryl-CoA Dehydrogenase, subunit A, domain 3"/>
    <property type="match status" value="1"/>
</dbReference>
<organism evidence="12 13">
    <name type="scientific">Dictyobacter formicarum</name>
    <dbReference type="NCBI Taxonomy" id="2778368"/>
    <lineage>
        <taxon>Bacteria</taxon>
        <taxon>Bacillati</taxon>
        <taxon>Chloroflexota</taxon>
        <taxon>Ktedonobacteria</taxon>
        <taxon>Ktedonobacterales</taxon>
        <taxon>Dictyobacteraceae</taxon>
        <taxon>Dictyobacter</taxon>
    </lineage>
</organism>